<keyword evidence="2" id="KW-1185">Reference proteome</keyword>
<name>A0A1I6BQR0_HYMAR</name>
<organism evidence="1 2">
    <name type="scientific">Hymenobacter arizonensis</name>
    <name type="common">Siccationidurans arizonensis</name>
    <dbReference type="NCBI Taxonomy" id="1227077"/>
    <lineage>
        <taxon>Bacteria</taxon>
        <taxon>Pseudomonadati</taxon>
        <taxon>Bacteroidota</taxon>
        <taxon>Cytophagia</taxon>
        <taxon>Cytophagales</taxon>
        <taxon>Hymenobacteraceae</taxon>
        <taxon>Hymenobacter</taxon>
    </lineage>
</organism>
<accession>A0A1I6BQR0</accession>
<dbReference type="EMBL" id="FOXS01000011">
    <property type="protein sequence ID" value="SFQ83197.1"/>
    <property type="molecule type" value="Genomic_DNA"/>
</dbReference>
<evidence type="ECO:0000313" key="2">
    <source>
        <dbReference type="Proteomes" id="UP000199029"/>
    </source>
</evidence>
<proteinExistence type="predicted"/>
<reference evidence="2" key="1">
    <citation type="submission" date="2016-10" db="EMBL/GenBank/DDBJ databases">
        <authorList>
            <person name="Varghese N."/>
            <person name="Submissions S."/>
        </authorList>
    </citation>
    <scope>NUCLEOTIDE SEQUENCE [LARGE SCALE GENOMIC DNA]</scope>
    <source>
        <strain evidence="2">OR362-8,ATCC BAA-1266,JCM 13504</strain>
    </source>
</reference>
<dbReference type="Proteomes" id="UP000199029">
    <property type="component" value="Unassembled WGS sequence"/>
</dbReference>
<protein>
    <submittedName>
        <fullName evidence="1">Uncharacterized protein</fullName>
    </submittedName>
</protein>
<evidence type="ECO:0000313" key="1">
    <source>
        <dbReference type="EMBL" id="SFQ83197.1"/>
    </source>
</evidence>
<sequence>MAPLVLPFLALAGWLSPPEPLCPTAIQVYPCQTWMGYSTASARSRFVELQGHCPVGQAVPAAETAALSQLLARASTRRHGQQKIGQNLTFCVFSVGEAPHQVLVSAGGYVLDLTAQREYRVVRPEDVLRYAQVYRAIVGK</sequence>
<dbReference type="AlphaFoldDB" id="A0A1I6BQR0"/>
<gene>
    <name evidence="1" type="ORF">SAMN04515668_4924</name>
</gene>
<dbReference type="RefSeq" id="WP_143080437.1">
    <property type="nucleotide sequence ID" value="NZ_FOXS01000011.1"/>
</dbReference>